<proteinExistence type="predicted"/>
<dbReference type="EMBL" id="CM045768">
    <property type="protein sequence ID" value="KAI7983884.1"/>
    <property type="molecule type" value="Genomic_DNA"/>
</dbReference>
<evidence type="ECO:0000313" key="1">
    <source>
        <dbReference type="EMBL" id="KAI7983884.1"/>
    </source>
</evidence>
<sequence length="341" mass="39992">MVCVFTEFEETKGFDWLGFQVYGFKICNEEKREDEKLRQEYLEYLAMANEEITRPTTIVHMMEGNVTRLFLEPGIEAIHRVDIIWWIEHIKLRIEPGWSTIPGPPIHSFQMASLRTGNNIFRRNMKELLYLHKLDILILMETKVTFSSMGNFFNNLGFSASTIIDPVGRSGGLWLIWNTDHLNVRASAVSNQYIQATVHKEDYEEWLLSAVYANPNPSARETLWEELEDTVNNISKPWLVIRDFNDFTNQSECRSFSHTHNHGRTRRFTERINNCNLIDLESVRPLLTWTNNRQGLANTMERLNRAMSNDQWRVFLTVRTLPRTYFDHSPLVVHTQEPALP</sequence>
<reference evidence="1 2" key="1">
    <citation type="journal article" date="2022" name="Plant J.">
        <title>Chromosome-level genome of Camellia lanceoleosa provides a valuable resource for understanding genome evolution and self-incompatibility.</title>
        <authorList>
            <person name="Gong W."/>
            <person name="Xiao S."/>
            <person name="Wang L."/>
            <person name="Liao Z."/>
            <person name="Chang Y."/>
            <person name="Mo W."/>
            <person name="Hu G."/>
            <person name="Li W."/>
            <person name="Zhao G."/>
            <person name="Zhu H."/>
            <person name="Hu X."/>
            <person name="Ji K."/>
            <person name="Xiang X."/>
            <person name="Song Q."/>
            <person name="Yuan D."/>
            <person name="Jin S."/>
            <person name="Zhang L."/>
        </authorList>
    </citation>
    <scope>NUCLEOTIDE SEQUENCE [LARGE SCALE GENOMIC DNA]</scope>
    <source>
        <strain evidence="1">SQ_2022a</strain>
    </source>
</reference>
<comment type="caution">
    <text evidence="1">The sequence shown here is derived from an EMBL/GenBank/DDBJ whole genome shotgun (WGS) entry which is preliminary data.</text>
</comment>
<protein>
    <submittedName>
        <fullName evidence="1">Uncharacterized protein</fullName>
    </submittedName>
</protein>
<organism evidence="1 2">
    <name type="scientific">Camellia lanceoleosa</name>
    <dbReference type="NCBI Taxonomy" id="1840588"/>
    <lineage>
        <taxon>Eukaryota</taxon>
        <taxon>Viridiplantae</taxon>
        <taxon>Streptophyta</taxon>
        <taxon>Embryophyta</taxon>
        <taxon>Tracheophyta</taxon>
        <taxon>Spermatophyta</taxon>
        <taxon>Magnoliopsida</taxon>
        <taxon>eudicotyledons</taxon>
        <taxon>Gunneridae</taxon>
        <taxon>Pentapetalae</taxon>
        <taxon>asterids</taxon>
        <taxon>Ericales</taxon>
        <taxon>Theaceae</taxon>
        <taxon>Camellia</taxon>
    </lineage>
</organism>
<dbReference type="Proteomes" id="UP001060215">
    <property type="component" value="Chromosome 11"/>
</dbReference>
<accession>A0ACC0F6J9</accession>
<keyword evidence="2" id="KW-1185">Reference proteome</keyword>
<name>A0ACC0F6J9_9ERIC</name>
<evidence type="ECO:0000313" key="2">
    <source>
        <dbReference type="Proteomes" id="UP001060215"/>
    </source>
</evidence>
<gene>
    <name evidence="1" type="ORF">LOK49_LG15G02525</name>
</gene>